<organism evidence="2 3">
    <name type="scientific">Thalassotalea nanhaiensis</name>
    <dbReference type="NCBI Taxonomy" id="3065648"/>
    <lineage>
        <taxon>Bacteria</taxon>
        <taxon>Pseudomonadati</taxon>
        <taxon>Pseudomonadota</taxon>
        <taxon>Gammaproteobacteria</taxon>
        <taxon>Alteromonadales</taxon>
        <taxon>Colwelliaceae</taxon>
        <taxon>Thalassotalea</taxon>
    </lineage>
</organism>
<evidence type="ECO:0000256" key="1">
    <source>
        <dbReference type="SAM" id="Phobius"/>
    </source>
</evidence>
<evidence type="ECO:0000313" key="2">
    <source>
        <dbReference type="EMBL" id="WNC68179.1"/>
    </source>
</evidence>
<keyword evidence="1" id="KW-1133">Transmembrane helix</keyword>
<keyword evidence="3" id="KW-1185">Reference proteome</keyword>
<accession>A0ABY9TK78</accession>
<protein>
    <recommendedName>
        <fullName evidence="4">DUF2270 domain-containing protein</fullName>
    </recommendedName>
</protein>
<evidence type="ECO:0000313" key="3">
    <source>
        <dbReference type="Proteomes" id="UP001248581"/>
    </source>
</evidence>
<reference evidence="3" key="1">
    <citation type="submission" date="2023-09" db="EMBL/GenBank/DDBJ databases">
        <authorList>
            <person name="Li S."/>
            <person name="Li X."/>
            <person name="Zhang C."/>
            <person name="Zhao Z."/>
        </authorList>
    </citation>
    <scope>NUCLEOTIDE SEQUENCE [LARGE SCALE GENOMIC DNA]</scope>
    <source>
        <strain evidence="3">SQ345</strain>
    </source>
</reference>
<evidence type="ECO:0008006" key="4">
    <source>
        <dbReference type="Google" id="ProtNLM"/>
    </source>
</evidence>
<dbReference type="EMBL" id="CP134146">
    <property type="protein sequence ID" value="WNC68179.1"/>
    <property type="molecule type" value="Genomic_DNA"/>
</dbReference>
<keyword evidence="1" id="KW-0472">Membrane</keyword>
<sequence length="162" mass="19304">MMNLSDDQRLEIIKIEMGLIQSTLDKYDDLIFRNRNWFITLWMGTMGATFTIKEPLFPLFATMLALLYWFTEGMMRHQYWYKYVLRYRTLRENFNSKSAIISNISLYDLTNRYMDEHGTSNERLKKSFFKLEPSVIYGLMALCSLIIWLLLINGTVVFSTNE</sequence>
<gene>
    <name evidence="2" type="ORF">RI845_16835</name>
</gene>
<dbReference type="RefSeq" id="WP_348387336.1">
    <property type="nucleotide sequence ID" value="NZ_CP134146.1"/>
</dbReference>
<feature type="transmembrane region" description="Helical" evidence="1">
    <location>
        <begin position="55"/>
        <end position="71"/>
    </location>
</feature>
<feature type="transmembrane region" description="Helical" evidence="1">
    <location>
        <begin position="135"/>
        <end position="158"/>
    </location>
</feature>
<keyword evidence="1" id="KW-0812">Transmembrane</keyword>
<proteinExistence type="predicted"/>
<name>A0ABY9TK78_9GAMM</name>
<dbReference type="Proteomes" id="UP001248581">
    <property type="component" value="Chromosome"/>
</dbReference>